<evidence type="ECO:0000313" key="3">
    <source>
        <dbReference type="EMBL" id="MFD0780788.1"/>
    </source>
</evidence>
<accession>A0ABW2ZQJ1</accession>
<name>A0ABW2ZQJ1_9MICO</name>
<gene>
    <name evidence="3" type="ORF">ACFQZV_05675</name>
</gene>
<dbReference type="SUPFAM" id="SSF53474">
    <property type="entry name" value="alpha/beta-Hydrolases"/>
    <property type="match status" value="1"/>
</dbReference>
<dbReference type="EMBL" id="JBHTIM010000001">
    <property type="protein sequence ID" value="MFD0780788.1"/>
    <property type="molecule type" value="Genomic_DNA"/>
</dbReference>
<protein>
    <submittedName>
        <fullName evidence="3">Alpha/beta hydrolase fold domain-containing protein</fullName>
    </submittedName>
</protein>
<dbReference type="InterPro" id="IPR050300">
    <property type="entry name" value="GDXG_lipolytic_enzyme"/>
</dbReference>
<dbReference type="InterPro" id="IPR013094">
    <property type="entry name" value="AB_hydrolase_3"/>
</dbReference>
<dbReference type="Gene3D" id="3.40.50.1820">
    <property type="entry name" value="alpha/beta hydrolase"/>
    <property type="match status" value="1"/>
</dbReference>
<proteinExistence type="predicted"/>
<keyword evidence="4" id="KW-1185">Reference proteome</keyword>
<dbReference type="Pfam" id="PF07859">
    <property type="entry name" value="Abhydrolase_3"/>
    <property type="match status" value="1"/>
</dbReference>
<feature type="domain" description="Alpha/beta hydrolase fold-3" evidence="2">
    <location>
        <begin position="74"/>
        <end position="273"/>
    </location>
</feature>
<evidence type="ECO:0000313" key="4">
    <source>
        <dbReference type="Proteomes" id="UP001597042"/>
    </source>
</evidence>
<dbReference type="InterPro" id="IPR029058">
    <property type="entry name" value="AB_hydrolase_fold"/>
</dbReference>
<evidence type="ECO:0000259" key="2">
    <source>
        <dbReference type="Pfam" id="PF07859"/>
    </source>
</evidence>
<keyword evidence="1 3" id="KW-0378">Hydrolase</keyword>
<organism evidence="3 4">
    <name type="scientific">Microbacterium koreense</name>
    <dbReference type="NCBI Taxonomy" id="323761"/>
    <lineage>
        <taxon>Bacteria</taxon>
        <taxon>Bacillati</taxon>
        <taxon>Actinomycetota</taxon>
        <taxon>Actinomycetes</taxon>
        <taxon>Micrococcales</taxon>
        <taxon>Microbacteriaceae</taxon>
        <taxon>Microbacterium</taxon>
    </lineage>
</organism>
<dbReference type="PANTHER" id="PTHR48081">
    <property type="entry name" value="AB HYDROLASE SUPERFAMILY PROTEIN C4A8.06C"/>
    <property type="match status" value="1"/>
</dbReference>
<sequence>MSKPSLIHQFVANVILPLSGVARRFARVPVGEKMPSPPRGASHSGDLTVTATVAQGWPALRFEPAQPAHPARTIVMLHGGAYVHEANGMHVDLCRSLARSTGATVVMPAYPLAPHATADTVVPVAADLISHEIARTTPEHTAVLGDSAGGGLALAATQELVRRGCAVPGSLVLLSPWLDVTVSDPRSLNGVKDPLLDVDGLRRCGRLWAGALDAADPLPSPIHGSMRGLPPIALYSGTRDVLYPDSQRLADAAREAGIDVDIDLRRGLIHDWAIMGFLPESAAVAARLPDQLFR</sequence>
<comment type="caution">
    <text evidence="3">The sequence shown here is derived from an EMBL/GenBank/DDBJ whole genome shotgun (WGS) entry which is preliminary data.</text>
</comment>
<evidence type="ECO:0000256" key="1">
    <source>
        <dbReference type="ARBA" id="ARBA00022801"/>
    </source>
</evidence>
<dbReference type="GO" id="GO:0016787">
    <property type="term" value="F:hydrolase activity"/>
    <property type="evidence" value="ECO:0007669"/>
    <property type="project" value="UniProtKB-KW"/>
</dbReference>
<dbReference type="PANTHER" id="PTHR48081:SF8">
    <property type="entry name" value="ALPHA_BETA HYDROLASE FOLD-3 DOMAIN-CONTAINING PROTEIN-RELATED"/>
    <property type="match status" value="1"/>
</dbReference>
<dbReference type="Proteomes" id="UP001597042">
    <property type="component" value="Unassembled WGS sequence"/>
</dbReference>
<reference evidence="4" key="1">
    <citation type="journal article" date="2019" name="Int. J. Syst. Evol. Microbiol.">
        <title>The Global Catalogue of Microorganisms (GCM) 10K type strain sequencing project: providing services to taxonomists for standard genome sequencing and annotation.</title>
        <authorList>
            <consortium name="The Broad Institute Genomics Platform"/>
            <consortium name="The Broad Institute Genome Sequencing Center for Infectious Disease"/>
            <person name="Wu L."/>
            <person name="Ma J."/>
        </authorList>
    </citation>
    <scope>NUCLEOTIDE SEQUENCE [LARGE SCALE GENOMIC DNA]</scope>
    <source>
        <strain evidence="4">CCUG 50754</strain>
    </source>
</reference>
<dbReference type="RefSeq" id="WP_378750950.1">
    <property type="nucleotide sequence ID" value="NZ_JBHSSV010000004.1"/>
</dbReference>